<proteinExistence type="predicted"/>
<dbReference type="Gramene" id="OMO60667">
    <property type="protein sequence ID" value="OMO60667"/>
    <property type="gene ID" value="CCACVL1_23969"/>
</dbReference>
<evidence type="ECO:0008006" key="4">
    <source>
        <dbReference type="Google" id="ProtNLM"/>
    </source>
</evidence>
<protein>
    <recommendedName>
        <fullName evidence="4">PLAC8 motif-containing protein</fullName>
    </recommendedName>
</protein>
<sequence>MACRLTDFHLIMDCGLDQFHQEAYGTSFAAAAAGILGCVGSTIMADWSTGLFDCFSDCSLCCQTAFCPCITFGRSAEIIQKGACSCGGNCLLYLLVHHVSGCLITILFGYFHRRTLRRDFGLKSSPCPDFCVHCFCHYCALCQENRELKNHGFDMKIGYDANVQKQQNRGVTMAPMNEEGMKR</sequence>
<keyword evidence="1" id="KW-0812">Transmembrane</keyword>
<comment type="caution">
    <text evidence="2">The sequence shown here is derived from an EMBL/GenBank/DDBJ whole genome shotgun (WGS) entry which is preliminary data.</text>
</comment>
<dbReference type="OrthoDB" id="1045822at2759"/>
<evidence type="ECO:0000256" key="1">
    <source>
        <dbReference type="SAM" id="Phobius"/>
    </source>
</evidence>
<keyword evidence="1" id="KW-1133">Transmembrane helix</keyword>
<keyword evidence="1" id="KW-0472">Membrane</keyword>
<organism evidence="2 3">
    <name type="scientific">Corchorus capsularis</name>
    <name type="common">Jute</name>
    <dbReference type="NCBI Taxonomy" id="210143"/>
    <lineage>
        <taxon>Eukaryota</taxon>
        <taxon>Viridiplantae</taxon>
        <taxon>Streptophyta</taxon>
        <taxon>Embryophyta</taxon>
        <taxon>Tracheophyta</taxon>
        <taxon>Spermatophyta</taxon>
        <taxon>Magnoliopsida</taxon>
        <taxon>eudicotyledons</taxon>
        <taxon>Gunneridae</taxon>
        <taxon>Pentapetalae</taxon>
        <taxon>rosids</taxon>
        <taxon>malvids</taxon>
        <taxon>Malvales</taxon>
        <taxon>Malvaceae</taxon>
        <taxon>Grewioideae</taxon>
        <taxon>Apeibeae</taxon>
        <taxon>Corchorus</taxon>
    </lineage>
</organism>
<name>A0A1R3GRJ4_COCAP</name>
<dbReference type="EMBL" id="AWWV01013666">
    <property type="protein sequence ID" value="OMO60667.1"/>
    <property type="molecule type" value="Genomic_DNA"/>
</dbReference>
<evidence type="ECO:0000313" key="2">
    <source>
        <dbReference type="EMBL" id="OMO60667.1"/>
    </source>
</evidence>
<evidence type="ECO:0000313" key="3">
    <source>
        <dbReference type="Proteomes" id="UP000188268"/>
    </source>
</evidence>
<dbReference type="AlphaFoldDB" id="A0A1R3GRJ4"/>
<dbReference type="Pfam" id="PF04749">
    <property type="entry name" value="PLAC8"/>
    <property type="match status" value="1"/>
</dbReference>
<feature type="transmembrane region" description="Helical" evidence="1">
    <location>
        <begin position="91"/>
        <end position="111"/>
    </location>
</feature>
<gene>
    <name evidence="2" type="ORF">CCACVL1_23969</name>
</gene>
<dbReference type="OMA" id="ACGIPIC"/>
<accession>A0A1R3GRJ4</accession>
<dbReference type="Proteomes" id="UP000188268">
    <property type="component" value="Unassembled WGS sequence"/>
</dbReference>
<dbReference type="InterPro" id="IPR006461">
    <property type="entry name" value="PLAC_motif_containing"/>
</dbReference>
<dbReference type="NCBIfam" id="TIGR01571">
    <property type="entry name" value="A_thal_Cys_rich"/>
    <property type="match status" value="1"/>
</dbReference>
<keyword evidence="3" id="KW-1185">Reference proteome</keyword>
<reference evidence="2 3" key="1">
    <citation type="submission" date="2013-09" db="EMBL/GenBank/DDBJ databases">
        <title>Corchorus capsularis genome sequencing.</title>
        <authorList>
            <person name="Alam M."/>
            <person name="Haque M.S."/>
            <person name="Islam M.S."/>
            <person name="Emdad E.M."/>
            <person name="Islam M.M."/>
            <person name="Ahmed B."/>
            <person name="Halim A."/>
            <person name="Hossen Q.M.M."/>
            <person name="Hossain M.Z."/>
            <person name="Ahmed R."/>
            <person name="Khan M.M."/>
            <person name="Islam R."/>
            <person name="Rashid M.M."/>
            <person name="Khan S.A."/>
            <person name="Rahman M.S."/>
            <person name="Alam M."/>
        </authorList>
    </citation>
    <scope>NUCLEOTIDE SEQUENCE [LARGE SCALE GENOMIC DNA]</scope>
    <source>
        <strain evidence="3">cv. CVL-1</strain>
        <tissue evidence="2">Whole seedling</tissue>
    </source>
</reference>
<dbReference type="PANTHER" id="PTHR15907">
    <property type="entry name" value="DUF614 FAMILY PROTEIN-RELATED"/>
    <property type="match status" value="1"/>
</dbReference>